<dbReference type="SUPFAM" id="SSF51556">
    <property type="entry name" value="Metallo-dependent hydrolases"/>
    <property type="match status" value="1"/>
</dbReference>
<dbReference type="AlphaFoldDB" id="A0A2M9CN90"/>
<gene>
    <name evidence="3" type="ORF">CLV46_2924</name>
</gene>
<dbReference type="OrthoDB" id="5450317at2"/>
<feature type="domain" description="Amidohydrolase-related" evidence="2">
    <location>
        <begin position="3"/>
        <end position="272"/>
    </location>
</feature>
<name>A0A2M9CN90_9MICO</name>
<evidence type="ECO:0000259" key="2">
    <source>
        <dbReference type="Pfam" id="PF04909"/>
    </source>
</evidence>
<reference evidence="3 4" key="1">
    <citation type="submission" date="2017-11" db="EMBL/GenBank/DDBJ databases">
        <title>Genomic Encyclopedia of Archaeal and Bacterial Type Strains, Phase II (KMG-II): From Individual Species to Whole Genera.</title>
        <authorList>
            <person name="Goeker M."/>
        </authorList>
    </citation>
    <scope>NUCLEOTIDE SEQUENCE [LARGE SCALE GENOMIC DNA]</scope>
    <source>
        <strain evidence="3 4">DSM 27393</strain>
    </source>
</reference>
<sequence length="273" mass="29770">MRVDAHVHLWDLEHGEYSWLTADLAPIDRTFRLDELEPQLDAVGVDRVVLVQAADTTADTDAMLAVAARNPRVAGVVGWVDLLDPEDVDSALDERTAHPAFVGVRHLIHDEPDADWLARPEVRRSLERLAAHGLSFDVVGVLPRHLEHALAIARDLPELHVVIDHLGTPPAARDDDGAWSRVMGELAGEPNVAVKLSGLTTIGAAPALRPFVDFALERFGAHRMLYGGDWPVSTLATDYADTFATLISLIDGLSDDERDAALGGTARRVYRLS</sequence>
<dbReference type="InterPro" id="IPR052350">
    <property type="entry name" value="Metallo-dep_Lactonases"/>
</dbReference>
<accession>A0A2M9CN90</accession>
<comment type="similarity">
    <text evidence="1">Belongs to the metallo-dependent hydrolases superfamily.</text>
</comment>
<dbReference type="Proteomes" id="UP000228758">
    <property type="component" value="Unassembled WGS sequence"/>
</dbReference>
<dbReference type="InterPro" id="IPR006680">
    <property type="entry name" value="Amidohydro-rel"/>
</dbReference>
<keyword evidence="4" id="KW-1185">Reference proteome</keyword>
<dbReference type="GO" id="GO:0016787">
    <property type="term" value="F:hydrolase activity"/>
    <property type="evidence" value="ECO:0007669"/>
    <property type="project" value="InterPro"/>
</dbReference>
<protein>
    <submittedName>
        <fullName evidence="3">L-fuconolactonase</fullName>
    </submittedName>
</protein>
<dbReference type="InterPro" id="IPR032466">
    <property type="entry name" value="Metal_Hydrolase"/>
</dbReference>
<dbReference type="Gene3D" id="3.20.20.140">
    <property type="entry name" value="Metal-dependent hydrolases"/>
    <property type="match status" value="1"/>
</dbReference>
<evidence type="ECO:0000256" key="1">
    <source>
        <dbReference type="ARBA" id="ARBA00038310"/>
    </source>
</evidence>
<evidence type="ECO:0000313" key="3">
    <source>
        <dbReference type="EMBL" id="PJJ73338.1"/>
    </source>
</evidence>
<dbReference type="EMBL" id="PGFF01000001">
    <property type="protein sequence ID" value="PJJ73338.1"/>
    <property type="molecule type" value="Genomic_DNA"/>
</dbReference>
<proteinExistence type="inferred from homology"/>
<dbReference type="RefSeq" id="WP_100365439.1">
    <property type="nucleotide sequence ID" value="NZ_PGFF01000001.1"/>
</dbReference>
<organism evidence="3 4">
    <name type="scientific">Diaminobutyricimonas aerilata</name>
    <dbReference type="NCBI Taxonomy" id="1162967"/>
    <lineage>
        <taxon>Bacteria</taxon>
        <taxon>Bacillati</taxon>
        <taxon>Actinomycetota</taxon>
        <taxon>Actinomycetes</taxon>
        <taxon>Micrococcales</taxon>
        <taxon>Microbacteriaceae</taxon>
        <taxon>Diaminobutyricimonas</taxon>
    </lineage>
</organism>
<dbReference type="PANTHER" id="PTHR43569:SF2">
    <property type="entry name" value="AMIDOHYDROLASE-RELATED DOMAIN-CONTAINING PROTEIN"/>
    <property type="match status" value="1"/>
</dbReference>
<dbReference type="Pfam" id="PF04909">
    <property type="entry name" value="Amidohydro_2"/>
    <property type="match status" value="1"/>
</dbReference>
<evidence type="ECO:0000313" key="4">
    <source>
        <dbReference type="Proteomes" id="UP000228758"/>
    </source>
</evidence>
<comment type="caution">
    <text evidence="3">The sequence shown here is derived from an EMBL/GenBank/DDBJ whole genome shotgun (WGS) entry which is preliminary data.</text>
</comment>
<dbReference type="PANTHER" id="PTHR43569">
    <property type="entry name" value="AMIDOHYDROLASE"/>
    <property type="match status" value="1"/>
</dbReference>